<sequence>MLEGLPAADHLVADRGYDAQAILNLVRQHGAEPHIPTQRDRKVQRSVDRALYRQRNLVERFFNKIKQLRKIATRYEQSARNYLAAILIAASQIWLRYESAS</sequence>
<evidence type="ECO:0000313" key="2">
    <source>
        <dbReference type="EMBL" id="SOD91667.1"/>
    </source>
</evidence>
<evidence type="ECO:0000313" key="3">
    <source>
        <dbReference type="Proteomes" id="UP000219621"/>
    </source>
</evidence>
<keyword evidence="3" id="KW-1185">Reference proteome</keyword>
<gene>
    <name evidence="2" type="ORF">SAMN05421508_10246</name>
</gene>
<dbReference type="PANTHER" id="PTHR30007">
    <property type="entry name" value="PHP DOMAIN PROTEIN"/>
    <property type="match status" value="1"/>
</dbReference>
<dbReference type="Proteomes" id="UP000219621">
    <property type="component" value="Unassembled WGS sequence"/>
</dbReference>
<feature type="domain" description="Transposase DDE" evidence="1">
    <location>
        <begin position="12"/>
        <end position="96"/>
    </location>
</feature>
<dbReference type="Pfam" id="PF13586">
    <property type="entry name" value="DDE_Tnp_1_2"/>
    <property type="match status" value="1"/>
</dbReference>
<protein>
    <submittedName>
        <fullName evidence="2">Transposase</fullName>
    </submittedName>
</protein>
<evidence type="ECO:0000259" key="1">
    <source>
        <dbReference type="Pfam" id="PF13586"/>
    </source>
</evidence>
<proteinExistence type="predicted"/>
<dbReference type="InterPro" id="IPR025668">
    <property type="entry name" value="Tnp_DDE_dom"/>
</dbReference>
<accession>A0A286G7Z2</accession>
<name>A0A286G7Z2_9PROT</name>
<dbReference type="EMBL" id="OCNJ01000002">
    <property type="protein sequence ID" value="SOD91667.1"/>
    <property type="molecule type" value="Genomic_DNA"/>
</dbReference>
<reference evidence="2 3" key="1">
    <citation type="submission" date="2017-09" db="EMBL/GenBank/DDBJ databases">
        <authorList>
            <person name="Ehlers B."/>
            <person name="Leendertz F.H."/>
        </authorList>
    </citation>
    <scope>NUCLEOTIDE SEQUENCE [LARGE SCALE GENOMIC DNA]</scope>
    <source>
        <strain evidence="2 3">USBA 140</strain>
    </source>
</reference>
<dbReference type="PANTHER" id="PTHR30007:SF1">
    <property type="entry name" value="BLR1914 PROTEIN"/>
    <property type="match status" value="1"/>
</dbReference>
<dbReference type="AlphaFoldDB" id="A0A286G7Z2"/>
<organism evidence="2 3">
    <name type="scientific">Caenispirillum bisanense</name>
    <dbReference type="NCBI Taxonomy" id="414052"/>
    <lineage>
        <taxon>Bacteria</taxon>
        <taxon>Pseudomonadati</taxon>
        <taxon>Pseudomonadota</taxon>
        <taxon>Alphaproteobacteria</taxon>
        <taxon>Rhodospirillales</taxon>
        <taxon>Novispirillaceae</taxon>
        <taxon>Caenispirillum</taxon>
    </lineage>
</organism>